<dbReference type="PANTHER" id="PTHR43433:SF5">
    <property type="entry name" value="AB HYDROLASE-1 DOMAIN-CONTAINING PROTEIN"/>
    <property type="match status" value="1"/>
</dbReference>
<dbReference type="InterPro" id="IPR000073">
    <property type="entry name" value="AB_hydrolase_1"/>
</dbReference>
<evidence type="ECO:0000259" key="1">
    <source>
        <dbReference type="Pfam" id="PF00561"/>
    </source>
</evidence>
<proteinExistence type="predicted"/>
<evidence type="ECO:0000313" key="2">
    <source>
        <dbReference type="EMBL" id="MFC4496298.1"/>
    </source>
</evidence>
<accession>A0ABV9A8Q4</accession>
<gene>
    <name evidence="2" type="ORF">ACFPA8_19400</name>
</gene>
<protein>
    <submittedName>
        <fullName evidence="2">Alpha/beta fold hydrolase</fullName>
    </submittedName>
</protein>
<comment type="caution">
    <text evidence="2">The sequence shown here is derived from an EMBL/GenBank/DDBJ whole genome shotgun (WGS) entry which is preliminary data.</text>
</comment>
<keyword evidence="2" id="KW-0378">Hydrolase</keyword>
<dbReference type="RefSeq" id="WP_386450184.1">
    <property type="nucleotide sequence ID" value="NZ_JBHSFH010000010.1"/>
</dbReference>
<name>A0ABV9A8Q4_9ACTN</name>
<dbReference type="Gene3D" id="3.40.50.1820">
    <property type="entry name" value="alpha/beta hydrolase"/>
    <property type="match status" value="1"/>
</dbReference>
<dbReference type="Proteomes" id="UP001595997">
    <property type="component" value="Unassembled WGS sequence"/>
</dbReference>
<keyword evidence="3" id="KW-1185">Reference proteome</keyword>
<dbReference type="PANTHER" id="PTHR43433">
    <property type="entry name" value="HYDROLASE, ALPHA/BETA FOLD FAMILY PROTEIN"/>
    <property type="match status" value="1"/>
</dbReference>
<sequence>MPHGYRHFASRRREELHAAGRLLATRAGTLEYAELGPASGLPVLFFPGGHAGHDQTRLLSRLGASGCRVIGWSRPGYLRTPLRAGSTFAAQADAAAALLDELGVPRAAVYGISGGGPMAIEFARRHPAMTQRLVLESAVSKRYAPAISPLARTLFLTPCGTWMTTVFARRWPRAYASEFVRQESTLDRRSRRRVVDWILADSGRREFLQAVTDLLTPYEDRAAGSDNDLRRWAALDDSLTAGVHCPTLVLHGSHDGDVDPAHAHHSASTIPNAQLHIVEEGWHLLPLSLNGESAYEATCRFLGLDDVDPRGRPDLGALP</sequence>
<dbReference type="InterPro" id="IPR029058">
    <property type="entry name" value="AB_hydrolase_fold"/>
</dbReference>
<organism evidence="2 3">
    <name type="scientific">Streptomyces ovatisporus</name>
    <dbReference type="NCBI Taxonomy" id="1128682"/>
    <lineage>
        <taxon>Bacteria</taxon>
        <taxon>Bacillati</taxon>
        <taxon>Actinomycetota</taxon>
        <taxon>Actinomycetes</taxon>
        <taxon>Kitasatosporales</taxon>
        <taxon>Streptomycetaceae</taxon>
        <taxon>Streptomyces</taxon>
    </lineage>
</organism>
<dbReference type="GO" id="GO:0016787">
    <property type="term" value="F:hydrolase activity"/>
    <property type="evidence" value="ECO:0007669"/>
    <property type="project" value="UniProtKB-KW"/>
</dbReference>
<dbReference type="EMBL" id="JBHSFH010000010">
    <property type="protein sequence ID" value="MFC4496298.1"/>
    <property type="molecule type" value="Genomic_DNA"/>
</dbReference>
<evidence type="ECO:0000313" key="3">
    <source>
        <dbReference type="Proteomes" id="UP001595997"/>
    </source>
</evidence>
<feature type="domain" description="AB hydrolase-1" evidence="1">
    <location>
        <begin position="42"/>
        <end position="285"/>
    </location>
</feature>
<reference evidence="3" key="1">
    <citation type="journal article" date="2019" name="Int. J. Syst. Evol. Microbiol.">
        <title>The Global Catalogue of Microorganisms (GCM) 10K type strain sequencing project: providing services to taxonomists for standard genome sequencing and annotation.</title>
        <authorList>
            <consortium name="The Broad Institute Genomics Platform"/>
            <consortium name="The Broad Institute Genome Sequencing Center for Infectious Disease"/>
            <person name="Wu L."/>
            <person name="Ma J."/>
        </authorList>
    </citation>
    <scope>NUCLEOTIDE SEQUENCE [LARGE SCALE GENOMIC DNA]</scope>
    <source>
        <strain evidence="3">CGMCC 4.7357</strain>
    </source>
</reference>
<dbReference type="InterPro" id="IPR050471">
    <property type="entry name" value="AB_hydrolase"/>
</dbReference>
<dbReference type="SUPFAM" id="SSF53474">
    <property type="entry name" value="alpha/beta-Hydrolases"/>
    <property type="match status" value="1"/>
</dbReference>
<dbReference type="Pfam" id="PF00561">
    <property type="entry name" value="Abhydrolase_1"/>
    <property type="match status" value="1"/>
</dbReference>